<evidence type="ECO:0000313" key="4">
    <source>
        <dbReference type="EMBL" id="PKV15277.1"/>
    </source>
</evidence>
<sequence>MGITVFPIQTTQQLGPLLKALRKQQGLTQDQLAEQLGITRQAVSALERKPEGATFERLMRVWAILNVEVSLNLRNNGSSNPSEEAW</sequence>
<gene>
    <name evidence="3" type="ORF">XpruCFBP8353_19955</name>
    <name evidence="4" type="ORF">XpruCFBP8354_20315</name>
</gene>
<proteinExistence type="predicted"/>
<evidence type="ECO:0000313" key="6">
    <source>
        <dbReference type="Proteomes" id="UP000233748"/>
    </source>
</evidence>
<feature type="domain" description="HTH cro/C1-type" evidence="2">
    <location>
        <begin position="18"/>
        <end position="72"/>
    </location>
</feature>
<dbReference type="AlphaFoldDB" id="A0A2N3RF29"/>
<dbReference type="InterPro" id="IPR010982">
    <property type="entry name" value="Lambda_DNA-bd_dom_sf"/>
</dbReference>
<dbReference type="InterPro" id="IPR001387">
    <property type="entry name" value="Cro/C1-type_HTH"/>
</dbReference>
<dbReference type="Pfam" id="PF01381">
    <property type="entry name" value="HTH_3"/>
    <property type="match status" value="1"/>
</dbReference>
<accession>A0A2N3RF29</accession>
<dbReference type="SMART" id="SM00530">
    <property type="entry name" value="HTH_XRE"/>
    <property type="match status" value="1"/>
</dbReference>
<dbReference type="OrthoDB" id="5957901at2"/>
<evidence type="ECO:0000313" key="5">
    <source>
        <dbReference type="Proteomes" id="UP000233720"/>
    </source>
</evidence>
<dbReference type="InterPro" id="IPR050807">
    <property type="entry name" value="TransReg_Diox_bact_type"/>
</dbReference>
<protein>
    <submittedName>
        <fullName evidence="3">XRE family transcriptional regulator</fullName>
    </submittedName>
</protein>
<dbReference type="PANTHER" id="PTHR46797">
    <property type="entry name" value="HTH-TYPE TRANSCRIPTIONAL REGULATOR"/>
    <property type="match status" value="1"/>
</dbReference>
<dbReference type="SUPFAM" id="SSF47413">
    <property type="entry name" value="lambda repressor-like DNA-binding domains"/>
    <property type="match status" value="1"/>
</dbReference>
<comment type="caution">
    <text evidence="3">The sequence shown here is derived from an EMBL/GenBank/DDBJ whole genome shotgun (WGS) entry which is preliminary data.</text>
</comment>
<evidence type="ECO:0000256" key="1">
    <source>
        <dbReference type="ARBA" id="ARBA00023125"/>
    </source>
</evidence>
<dbReference type="PROSITE" id="PS50943">
    <property type="entry name" value="HTH_CROC1"/>
    <property type="match status" value="1"/>
</dbReference>
<dbReference type="GO" id="GO:0005829">
    <property type="term" value="C:cytosol"/>
    <property type="evidence" value="ECO:0007669"/>
    <property type="project" value="TreeGrafter"/>
</dbReference>
<dbReference type="EMBL" id="PHKW01000010">
    <property type="protein sequence ID" value="PKV15277.1"/>
    <property type="molecule type" value="Genomic_DNA"/>
</dbReference>
<dbReference type="EMBL" id="PHKV01000010">
    <property type="protein sequence ID" value="PKV11076.1"/>
    <property type="molecule type" value="Genomic_DNA"/>
</dbReference>
<organism evidence="3 5">
    <name type="scientific">Xanthomonas prunicola</name>
    <dbReference type="NCBI Taxonomy" id="2053930"/>
    <lineage>
        <taxon>Bacteria</taxon>
        <taxon>Pseudomonadati</taxon>
        <taxon>Pseudomonadota</taxon>
        <taxon>Gammaproteobacteria</taxon>
        <taxon>Lysobacterales</taxon>
        <taxon>Lysobacteraceae</taxon>
        <taxon>Xanthomonas</taxon>
    </lineage>
</organism>
<evidence type="ECO:0000313" key="3">
    <source>
        <dbReference type="EMBL" id="PKV11076.1"/>
    </source>
</evidence>
<dbReference type="GO" id="GO:0003700">
    <property type="term" value="F:DNA-binding transcription factor activity"/>
    <property type="evidence" value="ECO:0007669"/>
    <property type="project" value="TreeGrafter"/>
</dbReference>
<dbReference type="Proteomes" id="UP000233748">
    <property type="component" value="Unassembled WGS sequence"/>
</dbReference>
<dbReference type="Proteomes" id="UP000233720">
    <property type="component" value="Unassembled WGS sequence"/>
</dbReference>
<keyword evidence="6" id="KW-1185">Reference proteome</keyword>
<reference evidence="5 6" key="1">
    <citation type="submission" date="2017-11" db="EMBL/GenBank/DDBJ databases">
        <title>Xanthomonas prunicola sp. nov., a novel pathogen that affects nectarine (Prunus persica var. nectarine) trees.</title>
        <authorList>
            <person name="Lopez M."/>
            <person name="Lopez-Soriano P."/>
            <person name="Garita-Cambronero J."/>
            <person name="Beltran C."/>
            <person name="Taghouti G."/>
            <person name="Portier P."/>
            <person name="Cubero J."/>
            <person name="Fischer-Le Saux M."/>
            <person name="Marco-Noales E."/>
        </authorList>
    </citation>
    <scope>NUCLEOTIDE SEQUENCE [LARGE SCALE GENOMIC DNA]</scope>
    <source>
        <strain evidence="3 5">CFBP8353</strain>
        <strain evidence="4 6">CFBP8354</strain>
    </source>
</reference>
<evidence type="ECO:0000259" key="2">
    <source>
        <dbReference type="PROSITE" id="PS50943"/>
    </source>
</evidence>
<keyword evidence="1" id="KW-0238">DNA-binding</keyword>
<dbReference type="Gene3D" id="1.10.260.40">
    <property type="entry name" value="lambda repressor-like DNA-binding domains"/>
    <property type="match status" value="1"/>
</dbReference>
<dbReference type="CDD" id="cd00093">
    <property type="entry name" value="HTH_XRE"/>
    <property type="match status" value="1"/>
</dbReference>
<name>A0A2N3RF29_9XANT</name>
<dbReference type="GO" id="GO:0003677">
    <property type="term" value="F:DNA binding"/>
    <property type="evidence" value="ECO:0007669"/>
    <property type="project" value="UniProtKB-KW"/>
</dbReference>
<dbReference type="PANTHER" id="PTHR46797:SF1">
    <property type="entry name" value="METHYLPHOSPHONATE SYNTHASE"/>
    <property type="match status" value="1"/>
</dbReference>